<dbReference type="InterPro" id="IPR000421">
    <property type="entry name" value="FA58C"/>
</dbReference>
<dbReference type="Pfam" id="PF00754">
    <property type="entry name" value="F5_F8_type_C"/>
    <property type="match status" value="1"/>
</dbReference>
<dbReference type="SUPFAM" id="SSF49785">
    <property type="entry name" value="Galactose-binding domain-like"/>
    <property type="match status" value="1"/>
</dbReference>
<dbReference type="AlphaFoldDB" id="A0AAD0RQ87"/>
<dbReference type="Gene3D" id="2.60.120.260">
    <property type="entry name" value="Galactose-binding domain-like"/>
    <property type="match status" value="1"/>
</dbReference>
<sequence length="402" mass="43402">MGPSRQIGETTHPPLKTREFNMFRPLLCRQSTFKRLPILLLFGLAATAAQAAPIRVMTLGDSITAGFPLDNYRLALGTQTRELGCDVSLVGAGSTLQPDALLPFPSRHAAAWGFQAMQIDQFYINHWMSDAKPDVVLMHLGTNDSWAGGRPAKDTLASLGNLIDKIRGQNPAVKIFMAQLIGTTLYFDPVIKQLNTLIPGLAAQKSTPLSPVIVVNQSEGFNPEVDTDDGVHPTVAGKVKIAGKWLAAMQAQGMCPAGPKLVNATLNKPVAASASPWGGGAPELAVDGNVQTGGWSRAVTNNTPQTLNVDLQGTYRLSYFELGHYSVFPDIKNPYNTQAYRIQTSMDNIVWSTVVTASNNAAGQTTHTIPPTHARYLRLIADPPFYGNLLTIREFRAMGAPQ</sequence>
<dbReference type="CDD" id="cd01833">
    <property type="entry name" value="XynB_like"/>
    <property type="match status" value="1"/>
</dbReference>
<organism evidence="2 3">
    <name type="scientific">Chromobacterium rhizoryzae</name>
    <dbReference type="NCBI Taxonomy" id="1778675"/>
    <lineage>
        <taxon>Bacteria</taxon>
        <taxon>Pseudomonadati</taxon>
        <taxon>Pseudomonadota</taxon>
        <taxon>Betaproteobacteria</taxon>
        <taxon>Neisseriales</taxon>
        <taxon>Chromobacteriaceae</taxon>
        <taxon>Chromobacterium</taxon>
    </lineage>
</organism>
<evidence type="ECO:0000313" key="2">
    <source>
        <dbReference type="EMBL" id="AXT45798.1"/>
    </source>
</evidence>
<dbReference type="InterPro" id="IPR036514">
    <property type="entry name" value="SGNH_hydro_sf"/>
</dbReference>
<keyword evidence="3" id="KW-1185">Reference proteome</keyword>
<reference evidence="2 3" key="1">
    <citation type="submission" date="2018-08" db="EMBL/GenBank/DDBJ databases">
        <title>Complete genome sequence of JP2-74.</title>
        <authorList>
            <person name="Wu L."/>
        </authorList>
    </citation>
    <scope>NUCLEOTIDE SEQUENCE [LARGE SCALE GENOMIC DNA]</scope>
    <source>
        <strain evidence="2 3">JP2-74</strain>
    </source>
</reference>
<dbReference type="Gene3D" id="3.40.50.1110">
    <property type="entry name" value="SGNH hydrolase"/>
    <property type="match status" value="1"/>
</dbReference>
<protein>
    <recommendedName>
        <fullName evidence="1">F5/8 type C domain-containing protein</fullName>
    </recommendedName>
</protein>
<evidence type="ECO:0000313" key="3">
    <source>
        <dbReference type="Proteomes" id="UP000259465"/>
    </source>
</evidence>
<proteinExistence type="predicted"/>
<feature type="domain" description="F5/8 type C" evidence="1">
    <location>
        <begin position="255"/>
        <end position="400"/>
    </location>
</feature>
<dbReference type="GO" id="GO:0004622">
    <property type="term" value="F:phosphatidylcholine lysophospholipase activity"/>
    <property type="evidence" value="ECO:0007669"/>
    <property type="project" value="TreeGrafter"/>
</dbReference>
<dbReference type="PROSITE" id="PS50022">
    <property type="entry name" value="FA58C_3"/>
    <property type="match status" value="1"/>
</dbReference>
<dbReference type="SUPFAM" id="SSF52266">
    <property type="entry name" value="SGNH hydrolase"/>
    <property type="match status" value="1"/>
</dbReference>
<dbReference type="InterPro" id="IPR013830">
    <property type="entry name" value="SGNH_hydro"/>
</dbReference>
<accession>A0AAD0RQ87</accession>
<gene>
    <name evidence="2" type="ORF">D1345_06215</name>
</gene>
<dbReference type="Pfam" id="PF13472">
    <property type="entry name" value="Lipase_GDSL_2"/>
    <property type="match status" value="1"/>
</dbReference>
<dbReference type="InterPro" id="IPR051532">
    <property type="entry name" value="Ester_Hydrolysis_Enzymes"/>
</dbReference>
<dbReference type="EMBL" id="CP031968">
    <property type="protein sequence ID" value="AXT45798.1"/>
    <property type="molecule type" value="Genomic_DNA"/>
</dbReference>
<dbReference type="InterPro" id="IPR008979">
    <property type="entry name" value="Galactose-bd-like_sf"/>
</dbReference>
<evidence type="ECO:0000259" key="1">
    <source>
        <dbReference type="PROSITE" id="PS50022"/>
    </source>
</evidence>
<dbReference type="PANTHER" id="PTHR30383">
    <property type="entry name" value="THIOESTERASE 1/PROTEASE 1/LYSOPHOSPHOLIPASE L1"/>
    <property type="match status" value="1"/>
</dbReference>
<name>A0AAD0RQ87_9NEIS</name>
<dbReference type="PANTHER" id="PTHR30383:SF2">
    <property type="entry name" value="CELLULOSE-BINDING PROTEIN"/>
    <property type="match status" value="1"/>
</dbReference>
<dbReference type="KEGG" id="crz:D1345_06215"/>
<dbReference type="Proteomes" id="UP000259465">
    <property type="component" value="Chromosome"/>
</dbReference>